<dbReference type="GO" id="GO:0016405">
    <property type="term" value="F:CoA-ligase activity"/>
    <property type="evidence" value="ECO:0007669"/>
    <property type="project" value="TreeGrafter"/>
</dbReference>
<dbReference type="STRING" id="765915.A0A1Y2HDG3"/>
<feature type="domain" description="AMP-dependent synthetase/ligase" evidence="3">
    <location>
        <begin position="13"/>
        <end position="241"/>
    </location>
</feature>
<dbReference type="InterPro" id="IPR042099">
    <property type="entry name" value="ANL_N_sf"/>
</dbReference>
<dbReference type="Pfam" id="PF00501">
    <property type="entry name" value="AMP-binding"/>
    <property type="match status" value="1"/>
</dbReference>
<dbReference type="PANTHER" id="PTHR24096">
    <property type="entry name" value="LONG-CHAIN-FATTY-ACID--COA LIGASE"/>
    <property type="match status" value="1"/>
</dbReference>
<dbReference type="InterPro" id="IPR045851">
    <property type="entry name" value="AMP-bd_C_sf"/>
</dbReference>
<evidence type="ECO:0008006" key="7">
    <source>
        <dbReference type="Google" id="ProtNLM"/>
    </source>
</evidence>
<dbReference type="OrthoDB" id="10253115at2759"/>
<comment type="caution">
    <text evidence="5">The sequence shown here is derived from an EMBL/GenBank/DDBJ whole genome shotgun (WGS) entry which is preliminary data.</text>
</comment>
<dbReference type="FunFam" id="3.30.300.30:FF:000007">
    <property type="entry name" value="4-coumarate--CoA ligase 2"/>
    <property type="match status" value="1"/>
</dbReference>
<dbReference type="Proteomes" id="UP000193411">
    <property type="component" value="Unassembled WGS sequence"/>
</dbReference>
<dbReference type="Gene3D" id="3.40.50.12780">
    <property type="entry name" value="N-terminal domain of ligase-like"/>
    <property type="match status" value="1"/>
</dbReference>
<evidence type="ECO:0000256" key="1">
    <source>
        <dbReference type="ARBA" id="ARBA00006432"/>
    </source>
</evidence>
<protein>
    <recommendedName>
        <fullName evidence="7">Acetyl-CoA synthetase-like protein</fullName>
    </recommendedName>
</protein>
<organism evidence="5 6">
    <name type="scientific">Catenaria anguillulae PL171</name>
    <dbReference type="NCBI Taxonomy" id="765915"/>
    <lineage>
        <taxon>Eukaryota</taxon>
        <taxon>Fungi</taxon>
        <taxon>Fungi incertae sedis</taxon>
        <taxon>Blastocladiomycota</taxon>
        <taxon>Blastocladiomycetes</taxon>
        <taxon>Blastocladiales</taxon>
        <taxon>Catenariaceae</taxon>
        <taxon>Catenaria</taxon>
    </lineage>
</organism>
<feature type="domain" description="AMP-binding enzyme C-terminal" evidence="4">
    <location>
        <begin position="296"/>
        <end position="375"/>
    </location>
</feature>
<dbReference type="Pfam" id="PF13193">
    <property type="entry name" value="AMP-binding_C"/>
    <property type="match status" value="1"/>
</dbReference>
<dbReference type="InterPro" id="IPR025110">
    <property type="entry name" value="AMP-bd_C"/>
</dbReference>
<evidence type="ECO:0000256" key="2">
    <source>
        <dbReference type="ARBA" id="ARBA00022598"/>
    </source>
</evidence>
<dbReference type="PANTHER" id="PTHR24096:SF149">
    <property type="entry name" value="AMP-BINDING DOMAIN-CONTAINING PROTEIN-RELATED"/>
    <property type="match status" value="1"/>
</dbReference>
<dbReference type="SUPFAM" id="SSF56801">
    <property type="entry name" value="Acetyl-CoA synthetase-like"/>
    <property type="match status" value="1"/>
</dbReference>
<reference evidence="5 6" key="1">
    <citation type="submission" date="2016-07" db="EMBL/GenBank/DDBJ databases">
        <title>Pervasive Adenine N6-methylation of Active Genes in Fungi.</title>
        <authorList>
            <consortium name="DOE Joint Genome Institute"/>
            <person name="Mondo S.J."/>
            <person name="Dannebaum R.O."/>
            <person name="Kuo R.C."/>
            <person name="Labutti K."/>
            <person name="Haridas S."/>
            <person name="Kuo A."/>
            <person name="Salamov A."/>
            <person name="Ahrendt S.R."/>
            <person name="Lipzen A."/>
            <person name="Sullivan W."/>
            <person name="Andreopoulos W.B."/>
            <person name="Clum A."/>
            <person name="Lindquist E."/>
            <person name="Daum C."/>
            <person name="Ramamoorthy G.K."/>
            <person name="Gryganskyi A."/>
            <person name="Culley D."/>
            <person name="Magnuson J.K."/>
            <person name="James T.Y."/>
            <person name="O'Malley M.A."/>
            <person name="Stajich J.E."/>
            <person name="Spatafora J.W."/>
            <person name="Visel A."/>
            <person name="Grigoriev I.V."/>
        </authorList>
    </citation>
    <scope>NUCLEOTIDE SEQUENCE [LARGE SCALE GENOMIC DNA]</scope>
    <source>
        <strain evidence="5 6">PL171</strain>
    </source>
</reference>
<name>A0A1Y2HDG3_9FUNG</name>
<comment type="similarity">
    <text evidence="1">Belongs to the ATP-dependent AMP-binding enzyme family.</text>
</comment>
<dbReference type="AlphaFoldDB" id="A0A1Y2HDG3"/>
<keyword evidence="2" id="KW-0436">Ligase</keyword>
<accession>A0A1Y2HDG3</accession>
<evidence type="ECO:0000313" key="6">
    <source>
        <dbReference type="Proteomes" id="UP000193411"/>
    </source>
</evidence>
<evidence type="ECO:0000259" key="3">
    <source>
        <dbReference type="Pfam" id="PF00501"/>
    </source>
</evidence>
<evidence type="ECO:0000313" key="5">
    <source>
        <dbReference type="EMBL" id="ORZ31743.1"/>
    </source>
</evidence>
<proteinExistence type="inferred from homology"/>
<keyword evidence="6" id="KW-1185">Reference proteome</keyword>
<gene>
    <name evidence="5" type="ORF">BCR44DRAFT_125883</name>
</gene>
<dbReference type="Gene3D" id="3.30.300.30">
    <property type="match status" value="1"/>
</dbReference>
<evidence type="ECO:0000259" key="4">
    <source>
        <dbReference type="Pfam" id="PF13193"/>
    </source>
</evidence>
<dbReference type="InterPro" id="IPR000873">
    <property type="entry name" value="AMP-dep_synth/lig_dom"/>
</dbReference>
<sequence>MSFQDDSVLLPQVLESDTAAICFSSGTTGKNKAAVLTHANIASSTLQVAQHEYMAMHRADDVMDAVMPWFHIFGLVVVMFQSMYLGTKVVLSAELRFDLVAWLKLVQEFKVTVSHLVPPILVGIAKHPAVDSFDLSSLRSITVGACPLDSQLHAAVVGRFENLRICQGFGLTEASPAVSFLTYNESADPSTYGSVGSLVPSVHALLISTASDPITDPIVPITTPNTAGELLVSGPNVIPGYIGNDQANATTFIQWQGRRWLRTGDVAVIRDDKRFVIVDRIKELIKYNGYQVAPAELEAVLITHPKVAQAAVVGMPDCEHGELPVAFVALKPGAEAGEEVKVAIREYVDAQVAPYRRLRGGVRVVGAIPVSPTGKILRRLLKDKLLQETNK</sequence>
<dbReference type="EMBL" id="MCFL01000055">
    <property type="protein sequence ID" value="ORZ31743.1"/>
    <property type="molecule type" value="Genomic_DNA"/>
</dbReference>